<dbReference type="Proteomes" id="UP000015106">
    <property type="component" value="Chromosome 7"/>
</dbReference>
<organism evidence="1 2">
    <name type="scientific">Triticum urartu</name>
    <name type="common">Red wild einkorn</name>
    <name type="synonym">Crithodium urartu</name>
    <dbReference type="NCBI Taxonomy" id="4572"/>
    <lineage>
        <taxon>Eukaryota</taxon>
        <taxon>Viridiplantae</taxon>
        <taxon>Streptophyta</taxon>
        <taxon>Embryophyta</taxon>
        <taxon>Tracheophyta</taxon>
        <taxon>Spermatophyta</taxon>
        <taxon>Magnoliopsida</taxon>
        <taxon>Liliopsida</taxon>
        <taxon>Poales</taxon>
        <taxon>Poaceae</taxon>
        <taxon>BOP clade</taxon>
        <taxon>Pooideae</taxon>
        <taxon>Triticodae</taxon>
        <taxon>Triticeae</taxon>
        <taxon>Triticinae</taxon>
        <taxon>Triticum</taxon>
    </lineage>
</organism>
<accession>A0A8R7V9T4</accession>
<keyword evidence="2" id="KW-1185">Reference proteome</keyword>
<reference evidence="1" key="3">
    <citation type="submission" date="2022-06" db="UniProtKB">
        <authorList>
            <consortium name="EnsemblPlants"/>
        </authorList>
    </citation>
    <scope>IDENTIFICATION</scope>
</reference>
<reference evidence="1" key="2">
    <citation type="submission" date="2018-03" db="EMBL/GenBank/DDBJ databases">
        <title>The Triticum urartu genome reveals the dynamic nature of wheat genome evolution.</title>
        <authorList>
            <person name="Ling H."/>
            <person name="Ma B."/>
            <person name="Shi X."/>
            <person name="Liu H."/>
            <person name="Dong L."/>
            <person name="Sun H."/>
            <person name="Cao Y."/>
            <person name="Gao Q."/>
            <person name="Zheng S."/>
            <person name="Li Y."/>
            <person name="Yu Y."/>
            <person name="Du H."/>
            <person name="Qi M."/>
            <person name="Li Y."/>
            <person name="Yu H."/>
            <person name="Cui Y."/>
            <person name="Wang N."/>
            <person name="Chen C."/>
            <person name="Wu H."/>
            <person name="Zhao Y."/>
            <person name="Zhang J."/>
            <person name="Li Y."/>
            <person name="Zhou W."/>
            <person name="Zhang B."/>
            <person name="Hu W."/>
            <person name="Eijk M."/>
            <person name="Tang J."/>
            <person name="Witsenboer H."/>
            <person name="Zhao S."/>
            <person name="Li Z."/>
            <person name="Zhang A."/>
            <person name="Wang D."/>
            <person name="Liang C."/>
        </authorList>
    </citation>
    <scope>NUCLEOTIDE SEQUENCE [LARGE SCALE GENOMIC DNA]</scope>
    <source>
        <strain evidence="1">cv. G1812</strain>
    </source>
</reference>
<protein>
    <submittedName>
        <fullName evidence="1">Uncharacterized protein</fullName>
    </submittedName>
</protein>
<dbReference type="AlphaFoldDB" id="A0A8R7V9T4"/>
<name>A0A8R7V9T4_TRIUA</name>
<dbReference type="EnsemblPlants" id="TuG1812G0700004079.01.T01">
    <property type="protein sequence ID" value="TuG1812G0700004079.01.T01.cds279224"/>
    <property type="gene ID" value="TuG1812G0700004079.01"/>
</dbReference>
<reference evidence="2" key="1">
    <citation type="journal article" date="2013" name="Nature">
        <title>Draft genome of the wheat A-genome progenitor Triticum urartu.</title>
        <authorList>
            <person name="Ling H.Q."/>
            <person name="Zhao S."/>
            <person name="Liu D."/>
            <person name="Wang J."/>
            <person name="Sun H."/>
            <person name="Zhang C."/>
            <person name="Fan H."/>
            <person name="Li D."/>
            <person name="Dong L."/>
            <person name="Tao Y."/>
            <person name="Gao C."/>
            <person name="Wu H."/>
            <person name="Li Y."/>
            <person name="Cui Y."/>
            <person name="Guo X."/>
            <person name="Zheng S."/>
            <person name="Wang B."/>
            <person name="Yu K."/>
            <person name="Liang Q."/>
            <person name="Yang W."/>
            <person name="Lou X."/>
            <person name="Chen J."/>
            <person name="Feng M."/>
            <person name="Jian J."/>
            <person name="Zhang X."/>
            <person name="Luo G."/>
            <person name="Jiang Y."/>
            <person name="Liu J."/>
            <person name="Wang Z."/>
            <person name="Sha Y."/>
            <person name="Zhang B."/>
            <person name="Wu H."/>
            <person name="Tang D."/>
            <person name="Shen Q."/>
            <person name="Xue P."/>
            <person name="Zou S."/>
            <person name="Wang X."/>
            <person name="Liu X."/>
            <person name="Wang F."/>
            <person name="Yang Y."/>
            <person name="An X."/>
            <person name="Dong Z."/>
            <person name="Zhang K."/>
            <person name="Zhang X."/>
            <person name="Luo M.C."/>
            <person name="Dvorak J."/>
            <person name="Tong Y."/>
            <person name="Wang J."/>
            <person name="Yang H."/>
            <person name="Li Z."/>
            <person name="Wang D."/>
            <person name="Zhang A."/>
            <person name="Wang J."/>
        </authorList>
    </citation>
    <scope>NUCLEOTIDE SEQUENCE</scope>
    <source>
        <strain evidence="2">cv. G1812</strain>
    </source>
</reference>
<evidence type="ECO:0000313" key="1">
    <source>
        <dbReference type="EnsemblPlants" id="TuG1812G0700004079.01.T01.cds279224"/>
    </source>
</evidence>
<evidence type="ECO:0000313" key="2">
    <source>
        <dbReference type="Proteomes" id="UP000015106"/>
    </source>
</evidence>
<dbReference type="Gramene" id="TuG1812G0700004079.01.T01">
    <property type="protein sequence ID" value="TuG1812G0700004079.01.T01.cds279224"/>
    <property type="gene ID" value="TuG1812G0700004079.01"/>
</dbReference>
<proteinExistence type="predicted"/>
<sequence>YLVLDPITIINAVSNTKLSVQLVEYYCIIPLASSTERSICTAFSIVGLFLLSSSTHETASLTIVLACRLLNWRFNLE</sequence>